<feature type="domain" description="HTH deoR-type" evidence="4">
    <location>
        <begin position="3"/>
        <end position="58"/>
    </location>
</feature>
<evidence type="ECO:0000256" key="2">
    <source>
        <dbReference type="ARBA" id="ARBA00023015"/>
    </source>
</evidence>
<dbReference type="EMBL" id="JAOVQO010000020">
    <property type="protein sequence ID" value="MCU9850005.1"/>
    <property type="molecule type" value="Genomic_DNA"/>
</dbReference>
<keyword evidence="5" id="KW-0238">DNA-binding</keyword>
<dbReference type="PROSITE" id="PS51000">
    <property type="entry name" value="HTH_DEOR_2"/>
    <property type="match status" value="1"/>
</dbReference>
<dbReference type="InterPro" id="IPR036390">
    <property type="entry name" value="WH_DNA-bd_sf"/>
</dbReference>
<dbReference type="InterPro" id="IPR014036">
    <property type="entry name" value="DeoR-like_C"/>
</dbReference>
<keyword evidence="6" id="KW-1185">Reference proteome</keyword>
<protein>
    <submittedName>
        <fullName evidence="5">DeoR/GlpR family DNA-binding transcription regulator</fullName>
    </submittedName>
</protein>
<dbReference type="SUPFAM" id="SSF100950">
    <property type="entry name" value="NagB/RpiA/CoA transferase-like"/>
    <property type="match status" value="1"/>
</dbReference>
<keyword evidence="2" id="KW-0805">Transcription regulation</keyword>
<dbReference type="PRINTS" id="PR00037">
    <property type="entry name" value="HTHLACR"/>
</dbReference>
<reference evidence="5 6" key="1">
    <citation type="submission" date="2022-10" db="EMBL/GenBank/DDBJ databases">
        <title>Defluviimonas sp. nov., isolated from ocean surface sediments.</title>
        <authorList>
            <person name="He W."/>
            <person name="Wang L."/>
            <person name="Zhang D.-F."/>
        </authorList>
    </citation>
    <scope>NUCLEOTIDE SEQUENCE [LARGE SCALE GENOMIC DNA]</scope>
    <source>
        <strain evidence="5 6">WL0024</strain>
    </source>
</reference>
<dbReference type="RefSeq" id="WP_263339468.1">
    <property type="nucleotide sequence ID" value="NZ_JAOVQO010000020.1"/>
</dbReference>
<dbReference type="Pfam" id="PF08220">
    <property type="entry name" value="HTH_DeoR"/>
    <property type="match status" value="1"/>
</dbReference>
<name>A0ABT2X7T0_9RHOB</name>
<dbReference type="SUPFAM" id="SSF46785">
    <property type="entry name" value="Winged helix' DNA-binding domain"/>
    <property type="match status" value="1"/>
</dbReference>
<dbReference type="Gene3D" id="1.10.10.10">
    <property type="entry name" value="Winged helix-like DNA-binding domain superfamily/Winged helix DNA-binding domain"/>
    <property type="match status" value="1"/>
</dbReference>
<keyword evidence="3" id="KW-0804">Transcription</keyword>
<dbReference type="PANTHER" id="PTHR30363:SF4">
    <property type="entry name" value="GLYCEROL-3-PHOSPHATE REGULON REPRESSOR"/>
    <property type="match status" value="1"/>
</dbReference>
<dbReference type="Gene3D" id="3.40.50.1360">
    <property type="match status" value="1"/>
</dbReference>
<dbReference type="SMART" id="SM01134">
    <property type="entry name" value="DeoRC"/>
    <property type="match status" value="1"/>
</dbReference>
<dbReference type="InterPro" id="IPR001034">
    <property type="entry name" value="DeoR_HTH"/>
</dbReference>
<dbReference type="Proteomes" id="UP001209535">
    <property type="component" value="Unassembled WGS sequence"/>
</dbReference>
<comment type="caution">
    <text evidence="5">The sequence shown here is derived from an EMBL/GenBank/DDBJ whole genome shotgun (WGS) entry which is preliminary data.</text>
</comment>
<sequence>MSLTFRHSEILDIARRDGKVTVEGLAEHFNVTLQTIRRDLTDLAEAGKLERVHGGAVLPSGVTNIGYEERRGLFKEAKLRIAKACAVEVPEDASVFLNIGTSTEAVAHELLRHRNLLVVTNNMNVPAILVGNPDCQIIVTGGQLRRADGGLVGKLTTEAVSQFKFDLAVIGCSALDEDGDMLDFDIQEVSVSQTLLRQSRKVFLVADHSKFRRTAPARIASISEVDAVFTDQPLPKTLEARCRDWGVRVVVAR</sequence>
<dbReference type="InterPro" id="IPR037171">
    <property type="entry name" value="NagB/RpiA_transferase-like"/>
</dbReference>
<evidence type="ECO:0000259" key="4">
    <source>
        <dbReference type="PROSITE" id="PS51000"/>
    </source>
</evidence>
<dbReference type="PANTHER" id="PTHR30363">
    <property type="entry name" value="HTH-TYPE TRANSCRIPTIONAL REGULATOR SRLR-RELATED"/>
    <property type="match status" value="1"/>
</dbReference>
<keyword evidence="1" id="KW-0678">Repressor</keyword>
<dbReference type="GO" id="GO:0003677">
    <property type="term" value="F:DNA binding"/>
    <property type="evidence" value="ECO:0007669"/>
    <property type="project" value="UniProtKB-KW"/>
</dbReference>
<organism evidence="5 6">
    <name type="scientific">Albidovulum salinarum</name>
    <dbReference type="NCBI Taxonomy" id="2984153"/>
    <lineage>
        <taxon>Bacteria</taxon>
        <taxon>Pseudomonadati</taxon>
        <taxon>Pseudomonadota</taxon>
        <taxon>Alphaproteobacteria</taxon>
        <taxon>Rhodobacterales</taxon>
        <taxon>Paracoccaceae</taxon>
        <taxon>Albidovulum</taxon>
    </lineage>
</organism>
<evidence type="ECO:0000256" key="1">
    <source>
        <dbReference type="ARBA" id="ARBA00022491"/>
    </source>
</evidence>
<dbReference type="InterPro" id="IPR036388">
    <property type="entry name" value="WH-like_DNA-bd_sf"/>
</dbReference>
<dbReference type="SMART" id="SM00420">
    <property type="entry name" value="HTH_DEOR"/>
    <property type="match status" value="1"/>
</dbReference>
<proteinExistence type="predicted"/>
<gene>
    <name evidence="5" type="ORF">OEZ60_18555</name>
</gene>
<evidence type="ECO:0000256" key="3">
    <source>
        <dbReference type="ARBA" id="ARBA00023163"/>
    </source>
</evidence>
<dbReference type="Pfam" id="PF00455">
    <property type="entry name" value="DeoRC"/>
    <property type="match status" value="1"/>
</dbReference>
<dbReference type="InterPro" id="IPR050313">
    <property type="entry name" value="Carb_Metab_HTH_regulators"/>
</dbReference>
<evidence type="ECO:0000313" key="6">
    <source>
        <dbReference type="Proteomes" id="UP001209535"/>
    </source>
</evidence>
<accession>A0ABT2X7T0</accession>
<evidence type="ECO:0000313" key="5">
    <source>
        <dbReference type="EMBL" id="MCU9850005.1"/>
    </source>
</evidence>